<dbReference type="GO" id="GO:0009966">
    <property type="term" value="P:regulation of signal transduction"/>
    <property type="evidence" value="ECO:0007669"/>
    <property type="project" value="InterPro"/>
</dbReference>
<comment type="subcellular location">
    <subcellularLocation>
        <location evidence="1">Endoplasmic reticulum membrane</location>
        <topology evidence="1">Single-pass membrane protein</topology>
    </subcellularLocation>
</comment>
<dbReference type="PANTHER" id="PTHR31826">
    <property type="entry name" value="NICALIN"/>
    <property type="match status" value="1"/>
</dbReference>
<comment type="caution">
    <text evidence="12">The sequence shown here is derived from an EMBL/GenBank/DDBJ whole genome shotgun (WGS) entry which is preliminary data.</text>
</comment>
<dbReference type="EMBL" id="NCKU01003569">
    <property type="protein sequence ID" value="RWS07274.1"/>
    <property type="molecule type" value="Genomic_DNA"/>
</dbReference>
<evidence type="ECO:0000256" key="10">
    <source>
        <dbReference type="SAM" id="Phobius"/>
    </source>
</evidence>
<keyword evidence="7 10" id="KW-0472">Membrane</keyword>
<evidence type="ECO:0000256" key="8">
    <source>
        <dbReference type="ARBA" id="ARBA00023180"/>
    </source>
</evidence>
<reference evidence="12 13" key="1">
    <citation type="journal article" date="2018" name="Gigascience">
        <title>Genomes of trombidid mites reveal novel predicted allergens and laterally-transferred genes associated with secondary metabolism.</title>
        <authorList>
            <person name="Dong X."/>
            <person name="Chaisiri K."/>
            <person name="Xia D."/>
            <person name="Armstrong S.D."/>
            <person name="Fang Y."/>
            <person name="Donnelly M.J."/>
            <person name="Kadowaki T."/>
            <person name="McGarry J.W."/>
            <person name="Darby A.C."/>
            <person name="Makepeace B.L."/>
        </authorList>
    </citation>
    <scope>NUCLEOTIDE SEQUENCE [LARGE SCALE GENOMIC DNA]</scope>
    <source>
        <strain evidence="12">UoL-WK</strain>
    </source>
</reference>
<feature type="transmembrane region" description="Helical" evidence="10">
    <location>
        <begin position="536"/>
        <end position="558"/>
    </location>
</feature>
<evidence type="ECO:0000256" key="1">
    <source>
        <dbReference type="ARBA" id="ARBA00004389"/>
    </source>
</evidence>
<keyword evidence="4" id="KW-0732">Signal</keyword>
<evidence type="ECO:0000256" key="5">
    <source>
        <dbReference type="ARBA" id="ARBA00022824"/>
    </source>
</evidence>
<evidence type="ECO:0000256" key="4">
    <source>
        <dbReference type="ARBA" id="ARBA00022729"/>
    </source>
</evidence>
<dbReference type="CDD" id="cd03882">
    <property type="entry name" value="M28_nicalin_like"/>
    <property type="match status" value="1"/>
</dbReference>
<evidence type="ECO:0000256" key="9">
    <source>
        <dbReference type="ARBA" id="ARBA00034873"/>
    </source>
</evidence>
<gene>
    <name evidence="12" type="ORF">B4U79_15267</name>
</gene>
<feature type="domain" description="Peptidase M28" evidence="11">
    <location>
        <begin position="220"/>
        <end position="428"/>
    </location>
</feature>
<dbReference type="OrthoDB" id="5913609at2759"/>
<evidence type="ECO:0000313" key="13">
    <source>
        <dbReference type="Proteomes" id="UP000285301"/>
    </source>
</evidence>
<dbReference type="AlphaFoldDB" id="A0A3S5WGS2"/>
<keyword evidence="13" id="KW-1185">Reference proteome</keyword>
<dbReference type="SUPFAM" id="SSF53187">
    <property type="entry name" value="Zn-dependent exopeptidases"/>
    <property type="match status" value="1"/>
</dbReference>
<proteinExistence type="inferred from homology"/>
<keyword evidence="3 10" id="KW-0812">Transmembrane</keyword>
<name>A0A3S5WGS2_9ACAR</name>
<keyword evidence="6 10" id="KW-1133">Transmembrane helix</keyword>
<dbReference type="InterPro" id="IPR016574">
    <property type="entry name" value="Nicalin"/>
</dbReference>
<dbReference type="Proteomes" id="UP000285301">
    <property type="component" value="Unassembled WGS sequence"/>
</dbReference>
<dbReference type="Pfam" id="PF04389">
    <property type="entry name" value="Peptidase_M28"/>
    <property type="match status" value="1"/>
</dbReference>
<dbReference type="STRING" id="1965070.A0A3S5WGS2"/>
<evidence type="ECO:0000256" key="7">
    <source>
        <dbReference type="ARBA" id="ARBA00023136"/>
    </source>
</evidence>
<sequence>MFVYSDAENILNSSSSGTLSAFFAMLTIIPILIAITSPLTVKASQELTVYRMQEYDFQSTTHGCRNSIMNLEAKTAQLVSHSFARKCVVVKMLHLIENRDLFDELLSESVAGGLLILIPPDFRDFTAEQEDGFLLLEKTLLTQTVQIPVYFAIETPELLSIYDEIELSSHGKRENISTSEKIFNAVVANGYQIVVGGSQASPIKNVIVSSIEGKLIGRGGEDQNPTIAIVAHYDSSGSVPGLSFGADSDGSGIATLLELARIFSKLYSNPKTQPAFNLVFLISGAGKFSYLGTKKWLEDHLDNSENTLLSESVFTVCLDALADVENNGVINMHVSKPPKENTSAFSFYKRLQTVGKRYGINVTMIHKKINLADENLAWEHERFSIRRLPAFTLSTLNSHKSLHRTTITDTYDKIDINSLTRNIKILAEALSRQLFYIDDEKNSQLVDSEMGVSESFVTSSLKLLTSTPRAQQLLLTTERGNSHQLPMLLNTLQTMLKKYVKEVNIYHYKPDKREPEIVFYEPTIAKMNAYNIKPAVFDLFLSVTIVTYFGLLYLFLIVSTFF</sequence>
<evidence type="ECO:0000259" key="11">
    <source>
        <dbReference type="Pfam" id="PF04389"/>
    </source>
</evidence>
<dbReference type="Gene3D" id="3.40.630.10">
    <property type="entry name" value="Zn peptidases"/>
    <property type="match status" value="1"/>
</dbReference>
<dbReference type="GO" id="GO:0005789">
    <property type="term" value="C:endoplasmic reticulum membrane"/>
    <property type="evidence" value="ECO:0007669"/>
    <property type="project" value="UniProtKB-SubCell"/>
</dbReference>
<dbReference type="InterPro" id="IPR007484">
    <property type="entry name" value="Peptidase_M28"/>
</dbReference>
<protein>
    <recommendedName>
        <fullName evidence="9">BOS complex subunit NCLN</fullName>
    </recommendedName>
</protein>
<keyword evidence="5" id="KW-0256">Endoplasmic reticulum</keyword>
<evidence type="ECO:0000313" key="12">
    <source>
        <dbReference type="EMBL" id="RWS07274.1"/>
    </source>
</evidence>
<comment type="similarity">
    <text evidence="2">Belongs to the nicastrin family.</text>
</comment>
<evidence type="ECO:0000256" key="3">
    <source>
        <dbReference type="ARBA" id="ARBA00022692"/>
    </source>
</evidence>
<keyword evidence="8" id="KW-0325">Glycoprotein</keyword>
<evidence type="ECO:0000256" key="6">
    <source>
        <dbReference type="ARBA" id="ARBA00022989"/>
    </source>
</evidence>
<evidence type="ECO:0000256" key="2">
    <source>
        <dbReference type="ARBA" id="ARBA00007717"/>
    </source>
</evidence>
<feature type="transmembrane region" description="Helical" evidence="10">
    <location>
        <begin position="20"/>
        <end position="41"/>
    </location>
</feature>
<accession>A0A3S5WGS2</accession>
<organism evidence="12 13">
    <name type="scientific">Dinothrombium tinctorium</name>
    <dbReference type="NCBI Taxonomy" id="1965070"/>
    <lineage>
        <taxon>Eukaryota</taxon>
        <taxon>Metazoa</taxon>
        <taxon>Ecdysozoa</taxon>
        <taxon>Arthropoda</taxon>
        <taxon>Chelicerata</taxon>
        <taxon>Arachnida</taxon>
        <taxon>Acari</taxon>
        <taxon>Acariformes</taxon>
        <taxon>Trombidiformes</taxon>
        <taxon>Prostigmata</taxon>
        <taxon>Anystina</taxon>
        <taxon>Parasitengona</taxon>
        <taxon>Trombidioidea</taxon>
        <taxon>Trombidiidae</taxon>
        <taxon>Dinothrombium</taxon>
    </lineage>
</organism>